<sequence length="187" mass="20698">MRSLSIVGLALGVTFGCFLILLVAEVCYFLWWKKRTTSHTDSEKDTNNITGKDLFEMFCEERSGCNNGGGDDPEEGQIQTQAWRYSESPRFLFTIEEGTKEGSESESVNKSSCRVSPCDSFIVETPYFTPVASAASPCLASPITLPLSLNPHFESANDDSAEFNRVKSSSTPPSRFKLLQQTQEKPS</sequence>
<dbReference type="Proteomes" id="UP001293593">
    <property type="component" value="Unassembled WGS sequence"/>
</dbReference>
<protein>
    <submittedName>
        <fullName evidence="3">Uncharacterized protein</fullName>
    </submittedName>
</protein>
<keyword evidence="2" id="KW-1133">Transmembrane helix</keyword>
<dbReference type="AlphaFoldDB" id="A0AAE1MZ59"/>
<comment type="caution">
    <text evidence="3">The sequence shown here is derived from an EMBL/GenBank/DDBJ whole genome shotgun (WGS) entry which is preliminary data.</text>
</comment>
<evidence type="ECO:0000313" key="4">
    <source>
        <dbReference type="Proteomes" id="UP001293593"/>
    </source>
</evidence>
<evidence type="ECO:0000256" key="2">
    <source>
        <dbReference type="SAM" id="Phobius"/>
    </source>
</evidence>
<dbReference type="PANTHER" id="PTHR34054:SF2">
    <property type="entry name" value="EXPRESSED PROTEIN"/>
    <property type="match status" value="1"/>
</dbReference>
<keyword evidence="2" id="KW-0472">Membrane</keyword>
<dbReference type="PROSITE" id="PS51257">
    <property type="entry name" value="PROKAR_LIPOPROTEIN"/>
    <property type="match status" value="1"/>
</dbReference>
<feature type="region of interest" description="Disordered" evidence="1">
    <location>
        <begin position="156"/>
        <end position="187"/>
    </location>
</feature>
<dbReference type="PANTHER" id="PTHR34054">
    <property type="entry name" value="EXPRESSED PROTEIN"/>
    <property type="match status" value="1"/>
</dbReference>
<evidence type="ECO:0000313" key="3">
    <source>
        <dbReference type="EMBL" id="KAK4279907.1"/>
    </source>
</evidence>
<keyword evidence="4" id="KW-1185">Reference proteome</keyword>
<gene>
    <name evidence="3" type="ORF">QN277_011607</name>
</gene>
<organism evidence="3 4">
    <name type="scientific">Acacia crassicarpa</name>
    <name type="common">northern wattle</name>
    <dbReference type="NCBI Taxonomy" id="499986"/>
    <lineage>
        <taxon>Eukaryota</taxon>
        <taxon>Viridiplantae</taxon>
        <taxon>Streptophyta</taxon>
        <taxon>Embryophyta</taxon>
        <taxon>Tracheophyta</taxon>
        <taxon>Spermatophyta</taxon>
        <taxon>Magnoliopsida</taxon>
        <taxon>eudicotyledons</taxon>
        <taxon>Gunneridae</taxon>
        <taxon>Pentapetalae</taxon>
        <taxon>rosids</taxon>
        <taxon>fabids</taxon>
        <taxon>Fabales</taxon>
        <taxon>Fabaceae</taxon>
        <taxon>Caesalpinioideae</taxon>
        <taxon>mimosoid clade</taxon>
        <taxon>Acacieae</taxon>
        <taxon>Acacia</taxon>
    </lineage>
</organism>
<name>A0AAE1MZ59_9FABA</name>
<keyword evidence="2" id="KW-0812">Transmembrane</keyword>
<feature type="transmembrane region" description="Helical" evidence="2">
    <location>
        <begin position="6"/>
        <end position="31"/>
    </location>
</feature>
<accession>A0AAE1MZ59</accession>
<proteinExistence type="predicted"/>
<evidence type="ECO:0000256" key="1">
    <source>
        <dbReference type="SAM" id="MobiDB-lite"/>
    </source>
</evidence>
<dbReference type="InterPro" id="IPR045884">
    <property type="entry name" value="At5g59350-like"/>
</dbReference>
<dbReference type="EMBL" id="JAWXYG010000002">
    <property type="protein sequence ID" value="KAK4279907.1"/>
    <property type="molecule type" value="Genomic_DNA"/>
</dbReference>
<feature type="compositionally biased region" description="Polar residues" evidence="1">
    <location>
        <begin position="166"/>
        <end position="187"/>
    </location>
</feature>
<reference evidence="3" key="1">
    <citation type="submission" date="2023-10" db="EMBL/GenBank/DDBJ databases">
        <title>Chromosome-level genome of the transformable northern wattle, Acacia crassicarpa.</title>
        <authorList>
            <person name="Massaro I."/>
            <person name="Sinha N.R."/>
            <person name="Poethig S."/>
            <person name="Leichty A.R."/>
        </authorList>
    </citation>
    <scope>NUCLEOTIDE SEQUENCE</scope>
    <source>
        <strain evidence="3">Acra3RX</strain>
        <tissue evidence="3">Leaf</tissue>
    </source>
</reference>